<protein>
    <submittedName>
        <fullName evidence="7">LysR family transcriptional regulator</fullName>
    </submittedName>
</protein>
<comment type="similarity">
    <text evidence="1">Belongs to the LysR transcriptional regulatory family.</text>
</comment>
<keyword evidence="3" id="KW-0238">DNA-binding</keyword>
<dbReference type="InterPro" id="IPR036390">
    <property type="entry name" value="WH_DNA-bd_sf"/>
</dbReference>
<dbReference type="SUPFAM" id="SSF53850">
    <property type="entry name" value="Periplasmic binding protein-like II"/>
    <property type="match status" value="1"/>
</dbReference>
<dbReference type="Pfam" id="PF03466">
    <property type="entry name" value="LysR_substrate"/>
    <property type="match status" value="1"/>
</dbReference>
<dbReference type="PROSITE" id="PS50931">
    <property type="entry name" value="HTH_LYSR"/>
    <property type="match status" value="1"/>
</dbReference>
<proteinExistence type="inferred from homology"/>
<dbReference type="CDD" id="cd08411">
    <property type="entry name" value="PBP2_OxyR"/>
    <property type="match status" value="1"/>
</dbReference>
<gene>
    <name evidence="7" type="primary">oxyR</name>
    <name evidence="7" type="ORF">IZ6_19110</name>
</gene>
<evidence type="ECO:0000259" key="6">
    <source>
        <dbReference type="PROSITE" id="PS50931"/>
    </source>
</evidence>
<accession>A0A6S6QNY8</accession>
<dbReference type="PANTHER" id="PTHR30346:SF26">
    <property type="entry name" value="HYDROGEN PEROXIDE-INDUCIBLE GENES ACTIVATOR"/>
    <property type="match status" value="1"/>
</dbReference>
<evidence type="ECO:0000256" key="1">
    <source>
        <dbReference type="ARBA" id="ARBA00009437"/>
    </source>
</evidence>
<dbReference type="Gene3D" id="3.40.190.10">
    <property type="entry name" value="Periplasmic binding protein-like II"/>
    <property type="match status" value="2"/>
</dbReference>
<keyword evidence="5" id="KW-0804">Transcription</keyword>
<organism evidence="7 8">
    <name type="scientific">Terrihabitans soli</name>
    <dbReference type="NCBI Taxonomy" id="708113"/>
    <lineage>
        <taxon>Bacteria</taxon>
        <taxon>Pseudomonadati</taxon>
        <taxon>Pseudomonadota</taxon>
        <taxon>Alphaproteobacteria</taxon>
        <taxon>Hyphomicrobiales</taxon>
        <taxon>Terrihabitans</taxon>
    </lineage>
</organism>
<dbReference type="GO" id="GO:0032993">
    <property type="term" value="C:protein-DNA complex"/>
    <property type="evidence" value="ECO:0007669"/>
    <property type="project" value="TreeGrafter"/>
</dbReference>
<evidence type="ECO:0000256" key="4">
    <source>
        <dbReference type="ARBA" id="ARBA00023159"/>
    </source>
</evidence>
<dbReference type="Pfam" id="PF00126">
    <property type="entry name" value="HTH_1"/>
    <property type="match status" value="1"/>
</dbReference>
<dbReference type="AlphaFoldDB" id="A0A6S6QNY8"/>
<keyword evidence="4" id="KW-0010">Activator</keyword>
<evidence type="ECO:0000313" key="7">
    <source>
        <dbReference type="EMBL" id="BCJ91176.1"/>
    </source>
</evidence>
<dbReference type="FunFam" id="1.10.10.10:FF:000001">
    <property type="entry name" value="LysR family transcriptional regulator"/>
    <property type="match status" value="1"/>
</dbReference>
<dbReference type="KEGG" id="tso:IZ6_19110"/>
<dbReference type="InterPro" id="IPR000847">
    <property type="entry name" value="LysR_HTH_N"/>
</dbReference>
<name>A0A6S6QNY8_9HYPH</name>
<dbReference type="GO" id="GO:0003677">
    <property type="term" value="F:DNA binding"/>
    <property type="evidence" value="ECO:0007669"/>
    <property type="project" value="UniProtKB-KW"/>
</dbReference>
<dbReference type="RefSeq" id="WP_222874839.1">
    <property type="nucleotide sequence ID" value="NZ_AP023361.1"/>
</dbReference>
<keyword evidence="8" id="KW-1185">Reference proteome</keyword>
<dbReference type="InterPro" id="IPR036388">
    <property type="entry name" value="WH-like_DNA-bd_sf"/>
</dbReference>
<dbReference type="GO" id="GO:0003700">
    <property type="term" value="F:DNA-binding transcription factor activity"/>
    <property type="evidence" value="ECO:0007669"/>
    <property type="project" value="InterPro"/>
</dbReference>
<dbReference type="PANTHER" id="PTHR30346">
    <property type="entry name" value="TRANSCRIPTIONAL DUAL REGULATOR HCAR-RELATED"/>
    <property type="match status" value="1"/>
</dbReference>
<dbReference type="Gene3D" id="1.10.10.10">
    <property type="entry name" value="Winged helix-like DNA-binding domain superfamily/Winged helix DNA-binding domain"/>
    <property type="match status" value="1"/>
</dbReference>
<evidence type="ECO:0000256" key="2">
    <source>
        <dbReference type="ARBA" id="ARBA00023015"/>
    </source>
</evidence>
<dbReference type="InterPro" id="IPR005119">
    <property type="entry name" value="LysR_subst-bd"/>
</dbReference>
<evidence type="ECO:0000256" key="5">
    <source>
        <dbReference type="ARBA" id="ARBA00023163"/>
    </source>
</evidence>
<evidence type="ECO:0000256" key="3">
    <source>
        <dbReference type="ARBA" id="ARBA00023125"/>
    </source>
</evidence>
<dbReference type="PRINTS" id="PR00039">
    <property type="entry name" value="HTHLYSR"/>
</dbReference>
<sequence>MLSLRNLRYFQTLARMGHFGRAADACSVTQPALSMQIRELETHLGTKLFERVRDGARLTEAGREALGHADRILGAVADLEAQARSTHGLLSGPFRLGVIPSVAPYLLPRLLPAVMERVPNARLTLRETLTATLVEELLAGDLDAIIASLPLDRPDLTERPLFDDPFMLAVAAKGAFATADAASQDMLSSPDLLLLEDGHCFRDQALEVCRTLDAGRLRSYGATSLSTLVQLVANGQGITLLPKLFVTAEAKANPRVKLLHFPDPEPARTIGLAWRRSASIERDVDEIEAAVRAALAE</sequence>
<dbReference type="Proteomes" id="UP000515317">
    <property type="component" value="Chromosome"/>
</dbReference>
<feature type="domain" description="HTH lysR-type" evidence="6">
    <location>
        <begin position="2"/>
        <end position="59"/>
    </location>
</feature>
<dbReference type="EMBL" id="AP023361">
    <property type="protein sequence ID" value="BCJ91176.1"/>
    <property type="molecule type" value="Genomic_DNA"/>
</dbReference>
<keyword evidence="2" id="KW-0805">Transcription regulation</keyword>
<evidence type="ECO:0000313" key="8">
    <source>
        <dbReference type="Proteomes" id="UP000515317"/>
    </source>
</evidence>
<reference evidence="7 8" key="1">
    <citation type="submission" date="2020-08" db="EMBL/GenBank/DDBJ databases">
        <title>Genome sequence of Rhizobiales bacterium strain IZ6.</title>
        <authorList>
            <person name="Nakai R."/>
            <person name="Naganuma T."/>
        </authorList>
    </citation>
    <scope>NUCLEOTIDE SEQUENCE [LARGE SCALE GENOMIC DNA]</scope>
    <source>
        <strain evidence="7 8">IZ6</strain>
    </source>
</reference>
<dbReference type="SUPFAM" id="SSF46785">
    <property type="entry name" value="Winged helix' DNA-binding domain"/>
    <property type="match status" value="1"/>
</dbReference>